<dbReference type="CDD" id="cd06267">
    <property type="entry name" value="PBP1_LacI_sugar_binding-like"/>
    <property type="match status" value="1"/>
</dbReference>
<keyword evidence="2 6" id="KW-0238">DNA-binding</keyword>
<dbReference type="PROSITE" id="PS00356">
    <property type="entry name" value="HTH_LACI_1"/>
    <property type="match status" value="1"/>
</dbReference>
<dbReference type="Pfam" id="PF13377">
    <property type="entry name" value="Peripla_BP_3"/>
    <property type="match status" value="1"/>
</dbReference>
<reference evidence="6 7" key="1">
    <citation type="submission" date="2016-10" db="EMBL/GenBank/DDBJ databases">
        <authorList>
            <person name="de Groot N.N."/>
        </authorList>
    </citation>
    <scope>NUCLEOTIDE SEQUENCE [LARGE SCALE GENOMIC DNA]</scope>
    <source>
        <strain evidence="6 7">CGMCC 4.3519</strain>
    </source>
</reference>
<dbReference type="PANTHER" id="PTHR30146:SF155">
    <property type="entry name" value="ALANINE RACEMASE"/>
    <property type="match status" value="1"/>
</dbReference>
<sequence>MKRPTMVDIARRAGVTKSAVSFALNGRPGVSEATRARVLAIAEELGWQPNSAARALSDGRAGAFGLVVDRPARSLGMEPFFMQLVSGIQSELSGDGTSLLFTVAPDADAETATYRAWWAQRKVDGVFLVDLRVDDPRIRVLEELRLPAVVIGSPVATGSLPAVWSDDAAGVRTAVDHLAGLGHRSIAHVTGPAVLRHTLIRTEAFAAATAEHGVTGRSVEADYSGEQGCAATRALLESDDRPTAILYDNDVMAVSGLSAAQSLGARVPADISLVAWDDSPLCELVHPGLTALRRDIAAYGALAARRLKAVAAGHRVEHRRAPDPTLTVRASTAAPSRDTAPL</sequence>
<evidence type="ECO:0000256" key="3">
    <source>
        <dbReference type="ARBA" id="ARBA00023163"/>
    </source>
</evidence>
<evidence type="ECO:0000256" key="2">
    <source>
        <dbReference type="ARBA" id="ARBA00023125"/>
    </source>
</evidence>
<dbReference type="EMBL" id="FOET01000002">
    <property type="protein sequence ID" value="SEP86812.1"/>
    <property type="molecule type" value="Genomic_DNA"/>
</dbReference>
<protein>
    <submittedName>
        <fullName evidence="6">DNA-binding transcriptional regulator, LacI/PurR family</fullName>
    </submittedName>
</protein>
<dbReference type="CDD" id="cd01392">
    <property type="entry name" value="HTH_LacI"/>
    <property type="match status" value="1"/>
</dbReference>
<dbReference type="Gene3D" id="3.40.50.2300">
    <property type="match status" value="2"/>
</dbReference>
<dbReference type="STRING" id="403935.SAMN05216481_102320"/>
<dbReference type="Gene3D" id="1.10.260.40">
    <property type="entry name" value="lambda repressor-like DNA-binding domains"/>
    <property type="match status" value="1"/>
</dbReference>
<dbReference type="Pfam" id="PF00356">
    <property type="entry name" value="LacI"/>
    <property type="match status" value="1"/>
</dbReference>
<evidence type="ECO:0000256" key="4">
    <source>
        <dbReference type="SAM" id="MobiDB-lite"/>
    </source>
</evidence>
<dbReference type="AlphaFoldDB" id="A0A1H9BCT0"/>
<evidence type="ECO:0000313" key="6">
    <source>
        <dbReference type="EMBL" id="SEP86812.1"/>
    </source>
</evidence>
<name>A0A1H9BCT0_9ACTN</name>
<dbReference type="GO" id="GO:0003700">
    <property type="term" value="F:DNA-binding transcription factor activity"/>
    <property type="evidence" value="ECO:0007669"/>
    <property type="project" value="TreeGrafter"/>
</dbReference>
<organism evidence="6 7">
    <name type="scientific">Streptomyces radiopugnans</name>
    <dbReference type="NCBI Taxonomy" id="403935"/>
    <lineage>
        <taxon>Bacteria</taxon>
        <taxon>Bacillati</taxon>
        <taxon>Actinomycetota</taxon>
        <taxon>Actinomycetes</taxon>
        <taxon>Kitasatosporales</taxon>
        <taxon>Streptomycetaceae</taxon>
        <taxon>Streptomyces</taxon>
    </lineage>
</organism>
<evidence type="ECO:0000259" key="5">
    <source>
        <dbReference type="PROSITE" id="PS50932"/>
    </source>
</evidence>
<dbReference type="PROSITE" id="PS50932">
    <property type="entry name" value="HTH_LACI_2"/>
    <property type="match status" value="1"/>
</dbReference>
<dbReference type="InterPro" id="IPR046335">
    <property type="entry name" value="LacI/GalR-like_sensor"/>
</dbReference>
<dbReference type="SUPFAM" id="SSF53822">
    <property type="entry name" value="Periplasmic binding protein-like I"/>
    <property type="match status" value="1"/>
</dbReference>
<dbReference type="Proteomes" id="UP000199055">
    <property type="component" value="Unassembled WGS sequence"/>
</dbReference>
<dbReference type="InterPro" id="IPR028082">
    <property type="entry name" value="Peripla_BP_I"/>
</dbReference>
<feature type="region of interest" description="Disordered" evidence="4">
    <location>
        <begin position="315"/>
        <end position="342"/>
    </location>
</feature>
<keyword evidence="3" id="KW-0804">Transcription</keyword>
<dbReference type="GO" id="GO:0000976">
    <property type="term" value="F:transcription cis-regulatory region binding"/>
    <property type="evidence" value="ECO:0007669"/>
    <property type="project" value="TreeGrafter"/>
</dbReference>
<evidence type="ECO:0000313" key="7">
    <source>
        <dbReference type="Proteomes" id="UP000199055"/>
    </source>
</evidence>
<dbReference type="PANTHER" id="PTHR30146">
    <property type="entry name" value="LACI-RELATED TRANSCRIPTIONAL REPRESSOR"/>
    <property type="match status" value="1"/>
</dbReference>
<dbReference type="InterPro" id="IPR010982">
    <property type="entry name" value="Lambda_DNA-bd_dom_sf"/>
</dbReference>
<proteinExistence type="predicted"/>
<feature type="domain" description="HTH lacI-type" evidence="5">
    <location>
        <begin position="4"/>
        <end position="58"/>
    </location>
</feature>
<evidence type="ECO:0000256" key="1">
    <source>
        <dbReference type="ARBA" id="ARBA00023015"/>
    </source>
</evidence>
<dbReference type="SMART" id="SM00354">
    <property type="entry name" value="HTH_LACI"/>
    <property type="match status" value="1"/>
</dbReference>
<dbReference type="RefSeq" id="WP_093656339.1">
    <property type="nucleotide sequence ID" value="NZ_FOET01000002.1"/>
</dbReference>
<gene>
    <name evidence="6" type="ORF">SAMN05216481_102320</name>
</gene>
<keyword evidence="1" id="KW-0805">Transcription regulation</keyword>
<dbReference type="SUPFAM" id="SSF47413">
    <property type="entry name" value="lambda repressor-like DNA-binding domains"/>
    <property type="match status" value="1"/>
</dbReference>
<dbReference type="InterPro" id="IPR000843">
    <property type="entry name" value="HTH_LacI"/>
</dbReference>
<keyword evidence="7" id="KW-1185">Reference proteome</keyword>
<accession>A0A1H9BCT0</accession>